<name>A0ABV8XMR7_9DEIO</name>
<reference evidence="3" key="1">
    <citation type="journal article" date="2019" name="Int. J. Syst. Evol. Microbiol.">
        <title>The Global Catalogue of Microorganisms (GCM) 10K type strain sequencing project: providing services to taxonomists for standard genome sequencing and annotation.</title>
        <authorList>
            <consortium name="The Broad Institute Genomics Platform"/>
            <consortium name="The Broad Institute Genome Sequencing Center for Infectious Disease"/>
            <person name="Wu L."/>
            <person name="Ma J."/>
        </authorList>
    </citation>
    <scope>NUCLEOTIDE SEQUENCE [LARGE SCALE GENOMIC DNA]</scope>
    <source>
        <strain evidence="3">CCUG 56029</strain>
    </source>
</reference>
<dbReference type="RefSeq" id="WP_380038361.1">
    <property type="nucleotide sequence ID" value="NZ_JBHSEH010000005.1"/>
</dbReference>
<accession>A0ABV8XMR7</accession>
<sequence>MTGRKVKTAFTDRHTGYSYAVGDVYTGSETRIAELEGSGHLTKTDVTVPEGGDNGESGDTASGKPADRRTTRKR</sequence>
<dbReference type="EMBL" id="JBHSEH010000005">
    <property type="protein sequence ID" value="MFC4426209.1"/>
    <property type="molecule type" value="Genomic_DNA"/>
</dbReference>
<feature type="region of interest" description="Disordered" evidence="1">
    <location>
        <begin position="36"/>
        <end position="74"/>
    </location>
</feature>
<proteinExistence type="predicted"/>
<organism evidence="2 3">
    <name type="scientific">Deinococcus navajonensis</name>
    <dbReference type="NCBI Taxonomy" id="309884"/>
    <lineage>
        <taxon>Bacteria</taxon>
        <taxon>Thermotogati</taxon>
        <taxon>Deinococcota</taxon>
        <taxon>Deinococci</taxon>
        <taxon>Deinococcales</taxon>
        <taxon>Deinococcaceae</taxon>
        <taxon>Deinococcus</taxon>
    </lineage>
</organism>
<evidence type="ECO:0000313" key="2">
    <source>
        <dbReference type="EMBL" id="MFC4426209.1"/>
    </source>
</evidence>
<protein>
    <submittedName>
        <fullName evidence="2">Uncharacterized protein</fullName>
    </submittedName>
</protein>
<evidence type="ECO:0000313" key="3">
    <source>
        <dbReference type="Proteomes" id="UP001595998"/>
    </source>
</evidence>
<comment type="caution">
    <text evidence="2">The sequence shown here is derived from an EMBL/GenBank/DDBJ whole genome shotgun (WGS) entry which is preliminary data.</text>
</comment>
<feature type="compositionally biased region" description="Basic and acidic residues" evidence="1">
    <location>
        <begin position="65"/>
        <end position="74"/>
    </location>
</feature>
<evidence type="ECO:0000256" key="1">
    <source>
        <dbReference type="SAM" id="MobiDB-lite"/>
    </source>
</evidence>
<keyword evidence="3" id="KW-1185">Reference proteome</keyword>
<gene>
    <name evidence="2" type="ORF">ACFOZ9_08275</name>
</gene>
<dbReference type="Proteomes" id="UP001595998">
    <property type="component" value="Unassembled WGS sequence"/>
</dbReference>